<name>A0A5P2XFY8_STRST</name>
<dbReference type="Proteomes" id="UP000326505">
    <property type="component" value="Chromosome"/>
</dbReference>
<dbReference type="CDD" id="cd05155">
    <property type="entry name" value="APH_ChoK_like_1"/>
    <property type="match status" value="1"/>
</dbReference>
<dbReference type="GO" id="GO:0016740">
    <property type="term" value="F:transferase activity"/>
    <property type="evidence" value="ECO:0007669"/>
    <property type="project" value="UniProtKB-KW"/>
</dbReference>
<dbReference type="PANTHER" id="PTHR21310">
    <property type="entry name" value="AMINOGLYCOSIDE PHOSPHOTRANSFERASE-RELATED-RELATED"/>
    <property type="match status" value="1"/>
</dbReference>
<feature type="domain" description="Aminoglycoside phosphotransferase" evidence="2">
    <location>
        <begin position="80"/>
        <end position="312"/>
    </location>
</feature>
<dbReference type="SUPFAM" id="SSF56112">
    <property type="entry name" value="Protein kinase-like (PK-like)"/>
    <property type="match status" value="1"/>
</dbReference>
<evidence type="ECO:0000259" key="2">
    <source>
        <dbReference type="Pfam" id="PF01636"/>
    </source>
</evidence>
<reference evidence="3 4" key="1">
    <citation type="submission" date="2017-09" db="EMBL/GenBank/DDBJ databases">
        <authorList>
            <person name="Lee N."/>
            <person name="Cho B.-K."/>
        </authorList>
    </citation>
    <scope>NUCLEOTIDE SEQUENCE [LARGE SCALE GENOMIC DNA]</scope>
    <source>
        <strain evidence="3 4">ATCC 27465</strain>
    </source>
</reference>
<evidence type="ECO:0000256" key="1">
    <source>
        <dbReference type="SAM" id="MobiDB-lite"/>
    </source>
</evidence>
<evidence type="ECO:0000313" key="4">
    <source>
        <dbReference type="Proteomes" id="UP000326505"/>
    </source>
</evidence>
<dbReference type="KEGG" id="sspb:CP982_35810"/>
<organism evidence="3 4">
    <name type="scientific">Streptomyces spectabilis</name>
    <dbReference type="NCBI Taxonomy" id="68270"/>
    <lineage>
        <taxon>Bacteria</taxon>
        <taxon>Bacillati</taxon>
        <taxon>Actinomycetota</taxon>
        <taxon>Actinomycetes</taxon>
        <taxon>Kitasatosporales</taxon>
        <taxon>Streptomycetaceae</taxon>
        <taxon>Streptomyces</taxon>
    </lineage>
</organism>
<dbReference type="Gene3D" id="3.90.1200.10">
    <property type="match status" value="1"/>
</dbReference>
<dbReference type="InterPro" id="IPR051678">
    <property type="entry name" value="AGP_Transferase"/>
</dbReference>
<sequence>MGRLPPSRRRRRAHGPAEGIPVSPSGTDETYDEPDQDALDIPGAQDDDEVAVTIDVPLVRRLLAAQFPRWAHLPVTPVPRSGMDNATFRLGDDMALRLPRHARWRGQVEREQRWLPWLAPQLPLAVSQPLAQGGPGEGYPFPWSVCRWLEGEPATTDGLADPHEAAAQLADFIGTLQRIDPTDGPPPQWSNAFRGARVGAECPQLAADSTVRAKIAKLDGMVDTDAVTAVWEQALAAPAWDRPPVWLHGDLATGNLLAVDGRLTAVIDFGTLAVGDPACDLIPAWMFLPATARATFRAAVGADDATWARGRGIALAGSLPVPDDPFFQQDPARVTTALRHLKAILADG</sequence>
<feature type="compositionally biased region" description="Acidic residues" evidence="1">
    <location>
        <begin position="29"/>
        <end position="38"/>
    </location>
</feature>
<dbReference type="InterPro" id="IPR011009">
    <property type="entry name" value="Kinase-like_dom_sf"/>
</dbReference>
<dbReference type="InterPro" id="IPR002575">
    <property type="entry name" value="Aminoglycoside_PTrfase"/>
</dbReference>
<evidence type="ECO:0000313" key="3">
    <source>
        <dbReference type="EMBL" id="QEV63411.1"/>
    </source>
</evidence>
<feature type="region of interest" description="Disordered" evidence="1">
    <location>
        <begin position="1"/>
        <end position="46"/>
    </location>
</feature>
<dbReference type="Gene3D" id="3.30.200.20">
    <property type="entry name" value="Phosphorylase Kinase, domain 1"/>
    <property type="match status" value="1"/>
</dbReference>
<dbReference type="PANTHER" id="PTHR21310:SF42">
    <property type="entry name" value="BIFUNCTIONAL AAC_APH"/>
    <property type="match status" value="1"/>
</dbReference>
<feature type="compositionally biased region" description="Basic residues" evidence="1">
    <location>
        <begin position="1"/>
        <end position="14"/>
    </location>
</feature>
<proteinExistence type="predicted"/>
<dbReference type="Pfam" id="PF01636">
    <property type="entry name" value="APH"/>
    <property type="match status" value="1"/>
</dbReference>
<keyword evidence="3" id="KW-0808">Transferase</keyword>
<gene>
    <name evidence="3" type="ORF">CP982_35810</name>
</gene>
<dbReference type="AlphaFoldDB" id="A0A5P2XFY8"/>
<protein>
    <submittedName>
        <fullName evidence="3">Aminoglycoside phosphotransferase family protein</fullName>
    </submittedName>
</protein>
<dbReference type="OrthoDB" id="9797603at2"/>
<dbReference type="EMBL" id="CP023690">
    <property type="protein sequence ID" value="QEV63411.1"/>
    <property type="molecule type" value="Genomic_DNA"/>
</dbReference>
<accession>A0A5P2XFY8</accession>